<name>A0A1L9TPN8_9EURO</name>
<proteinExistence type="predicted"/>
<accession>A0A1L9TPN8</accession>
<feature type="region of interest" description="Disordered" evidence="1">
    <location>
        <begin position="1"/>
        <end position="114"/>
    </location>
</feature>
<evidence type="ECO:0000256" key="1">
    <source>
        <dbReference type="SAM" id="MobiDB-lite"/>
    </source>
</evidence>
<evidence type="ECO:0000313" key="3">
    <source>
        <dbReference type="Proteomes" id="UP000184356"/>
    </source>
</evidence>
<feature type="compositionally biased region" description="Polar residues" evidence="1">
    <location>
        <begin position="397"/>
        <end position="409"/>
    </location>
</feature>
<dbReference type="GO" id="GO:0005634">
    <property type="term" value="C:nucleus"/>
    <property type="evidence" value="ECO:0007669"/>
    <property type="project" value="UniProtKB-SubCell"/>
</dbReference>
<feature type="compositionally biased region" description="Low complexity" evidence="1">
    <location>
        <begin position="86"/>
        <end position="97"/>
    </location>
</feature>
<dbReference type="GO" id="GO:0003676">
    <property type="term" value="F:nucleic acid binding"/>
    <property type="evidence" value="ECO:0007669"/>
    <property type="project" value="InterPro"/>
</dbReference>
<reference evidence="3" key="1">
    <citation type="journal article" date="2017" name="Genome Biol.">
        <title>Comparative genomics reveals high biological diversity and specific adaptations in the industrially and medically important fungal genus Aspergillus.</title>
        <authorList>
            <person name="de Vries R.P."/>
            <person name="Riley R."/>
            <person name="Wiebenga A."/>
            <person name="Aguilar-Osorio G."/>
            <person name="Amillis S."/>
            <person name="Uchima C.A."/>
            <person name="Anderluh G."/>
            <person name="Asadollahi M."/>
            <person name="Askin M."/>
            <person name="Barry K."/>
            <person name="Battaglia E."/>
            <person name="Bayram O."/>
            <person name="Benocci T."/>
            <person name="Braus-Stromeyer S.A."/>
            <person name="Caldana C."/>
            <person name="Canovas D."/>
            <person name="Cerqueira G.C."/>
            <person name="Chen F."/>
            <person name="Chen W."/>
            <person name="Choi C."/>
            <person name="Clum A."/>
            <person name="Dos Santos R.A."/>
            <person name="Damasio A.R."/>
            <person name="Diallinas G."/>
            <person name="Emri T."/>
            <person name="Fekete E."/>
            <person name="Flipphi M."/>
            <person name="Freyberg S."/>
            <person name="Gallo A."/>
            <person name="Gournas C."/>
            <person name="Habgood R."/>
            <person name="Hainaut M."/>
            <person name="Harispe M.L."/>
            <person name="Henrissat B."/>
            <person name="Hilden K.S."/>
            <person name="Hope R."/>
            <person name="Hossain A."/>
            <person name="Karabika E."/>
            <person name="Karaffa L."/>
            <person name="Karanyi Z."/>
            <person name="Krasevec N."/>
            <person name="Kuo A."/>
            <person name="Kusch H."/>
            <person name="LaButti K."/>
            <person name="Lagendijk E.L."/>
            <person name="Lapidus A."/>
            <person name="Levasseur A."/>
            <person name="Lindquist E."/>
            <person name="Lipzen A."/>
            <person name="Logrieco A.F."/>
            <person name="MacCabe A."/>
            <person name="Maekelae M.R."/>
            <person name="Malavazi I."/>
            <person name="Melin P."/>
            <person name="Meyer V."/>
            <person name="Mielnichuk N."/>
            <person name="Miskei M."/>
            <person name="Molnar A.P."/>
            <person name="Mule G."/>
            <person name="Ngan C.Y."/>
            <person name="Orejas M."/>
            <person name="Orosz E."/>
            <person name="Ouedraogo J.P."/>
            <person name="Overkamp K.M."/>
            <person name="Park H.-S."/>
            <person name="Perrone G."/>
            <person name="Piumi F."/>
            <person name="Punt P.J."/>
            <person name="Ram A.F."/>
            <person name="Ramon A."/>
            <person name="Rauscher S."/>
            <person name="Record E."/>
            <person name="Riano-Pachon D.M."/>
            <person name="Robert V."/>
            <person name="Roehrig J."/>
            <person name="Ruller R."/>
            <person name="Salamov A."/>
            <person name="Salih N.S."/>
            <person name="Samson R.A."/>
            <person name="Sandor E."/>
            <person name="Sanguinetti M."/>
            <person name="Schuetze T."/>
            <person name="Sepcic K."/>
            <person name="Shelest E."/>
            <person name="Sherlock G."/>
            <person name="Sophianopoulou V."/>
            <person name="Squina F.M."/>
            <person name="Sun H."/>
            <person name="Susca A."/>
            <person name="Todd R.B."/>
            <person name="Tsang A."/>
            <person name="Unkles S.E."/>
            <person name="van de Wiele N."/>
            <person name="van Rossen-Uffink D."/>
            <person name="Oliveira J.V."/>
            <person name="Vesth T.C."/>
            <person name="Visser J."/>
            <person name="Yu J.-H."/>
            <person name="Zhou M."/>
            <person name="Andersen M.R."/>
            <person name="Archer D.B."/>
            <person name="Baker S.E."/>
            <person name="Benoit I."/>
            <person name="Brakhage A.A."/>
            <person name="Braus G.H."/>
            <person name="Fischer R."/>
            <person name="Frisvad J.C."/>
            <person name="Goldman G.H."/>
            <person name="Houbraken J."/>
            <person name="Oakley B."/>
            <person name="Pocsi I."/>
            <person name="Scazzocchio C."/>
            <person name="Seiboth B."/>
            <person name="vanKuyk P.A."/>
            <person name="Wortman J."/>
            <person name="Dyer P.S."/>
            <person name="Grigoriev I.V."/>
        </authorList>
    </citation>
    <scope>NUCLEOTIDE SEQUENCE [LARGE SCALE GENOMIC DNA]</scope>
    <source>
        <strain evidence="3">CBS 593.65</strain>
    </source>
</reference>
<dbReference type="STRING" id="1036612.A0A1L9TPN8"/>
<dbReference type="InterPro" id="IPR035979">
    <property type="entry name" value="RBD_domain_sf"/>
</dbReference>
<feature type="compositionally biased region" description="Basic and acidic residues" evidence="1">
    <location>
        <begin position="25"/>
        <end position="37"/>
    </location>
</feature>
<dbReference type="InterPro" id="IPR012677">
    <property type="entry name" value="Nucleotide-bd_a/b_plait_sf"/>
</dbReference>
<dbReference type="OrthoDB" id="10065185at2759"/>
<dbReference type="GeneID" id="63760757"/>
<organism evidence="2 3">
    <name type="scientific">Aspergillus sydowii CBS 593.65</name>
    <dbReference type="NCBI Taxonomy" id="1036612"/>
    <lineage>
        <taxon>Eukaryota</taxon>
        <taxon>Fungi</taxon>
        <taxon>Dikarya</taxon>
        <taxon>Ascomycota</taxon>
        <taxon>Pezizomycotina</taxon>
        <taxon>Eurotiomycetes</taxon>
        <taxon>Eurotiomycetidae</taxon>
        <taxon>Eurotiales</taxon>
        <taxon>Aspergillaceae</taxon>
        <taxon>Aspergillus</taxon>
        <taxon>Aspergillus subgen. Nidulantes</taxon>
    </lineage>
</organism>
<protein>
    <recommendedName>
        <fullName evidence="4">RRM domain-containing protein</fullName>
    </recommendedName>
</protein>
<dbReference type="InterPro" id="IPR034772">
    <property type="entry name" value="CPSF6/7"/>
</dbReference>
<dbReference type="EMBL" id="KV878584">
    <property type="protein sequence ID" value="OJJ61263.1"/>
    <property type="molecule type" value="Genomic_DNA"/>
</dbReference>
<dbReference type="PANTHER" id="PTHR23204">
    <property type="entry name" value="CLEAVAGE AND POLYADENYLATION SPECIFIC FACTOR"/>
    <property type="match status" value="1"/>
</dbReference>
<feature type="compositionally biased region" description="Polar residues" evidence="1">
    <location>
        <begin position="74"/>
        <end position="85"/>
    </location>
</feature>
<dbReference type="SUPFAM" id="SSF54928">
    <property type="entry name" value="RNA-binding domain, RBD"/>
    <property type="match status" value="1"/>
</dbReference>
<dbReference type="GO" id="GO:0006397">
    <property type="term" value="P:mRNA processing"/>
    <property type="evidence" value="ECO:0007669"/>
    <property type="project" value="UniProtKB-KW"/>
</dbReference>
<feature type="region of interest" description="Disordered" evidence="1">
    <location>
        <begin position="397"/>
        <end position="426"/>
    </location>
</feature>
<evidence type="ECO:0008006" key="4">
    <source>
        <dbReference type="Google" id="ProtNLM"/>
    </source>
</evidence>
<dbReference type="AlphaFoldDB" id="A0A1L9TPN8"/>
<dbReference type="RefSeq" id="XP_040705069.1">
    <property type="nucleotide sequence ID" value="XM_040844684.1"/>
</dbReference>
<feature type="compositionally biased region" description="Basic and acidic residues" evidence="1">
    <location>
        <begin position="100"/>
        <end position="110"/>
    </location>
</feature>
<dbReference type="Gene3D" id="3.30.70.330">
    <property type="match status" value="1"/>
</dbReference>
<keyword evidence="3" id="KW-1185">Reference proteome</keyword>
<gene>
    <name evidence="2" type="ORF">ASPSYDRAFT_29758</name>
</gene>
<evidence type="ECO:0000313" key="2">
    <source>
        <dbReference type="EMBL" id="OJJ61263.1"/>
    </source>
</evidence>
<feature type="compositionally biased region" description="Polar residues" evidence="1">
    <location>
        <begin position="45"/>
        <end position="65"/>
    </location>
</feature>
<sequence>MATEDDNFDIDIYGDGSGYNANDQGDYKQDDDMKQEDTDLILDAPNNTEHNGSGSTDSDTLPEQQTTTATTATNGESVADTNTTNQQQMQKDTTPQQGVKRKELDDRPVDPDATPALLISELHWWTTDDDIRGWVREAGCEDELKDVTFSEHKVNGKSKGQAFLEFTSLPASSATKHQIDTLTTTGQSGRKYMVTYTSPMPNPFRTLPKDNPMRKDNARASGGFNSPNQNNFNSGMGNMGGGGFRGGRGGYNNRGGMSNMGGYVNRNFQNPMGGFNNPMAGGGFQGNPMGMQNYGFGNRGGMMGGNMRGGPGGMRGRGGGMAGAPNMMGMPNMGPMGGMGMNPMAGGMNPMMGGMGGNMGMQGTQLRIPNPSQFFVHVARYLTMHLSGIGGFQGPNQGFNPGFFPQNQGVGDGSWNPHGTKRSRQE</sequence>
<dbReference type="VEuPathDB" id="FungiDB:ASPSYDRAFT_29758"/>
<dbReference type="Proteomes" id="UP000184356">
    <property type="component" value="Unassembled WGS sequence"/>
</dbReference>